<sequence length="63" mass="7131">MNRLISKRVPTLGISDLIGASPDKIRNIVLDRQSEVISLMMVEIDELRLKIDQYTFTTQPSNG</sequence>
<name>A0A0K2UFF6_LEPSM</name>
<proteinExistence type="predicted"/>
<dbReference type="OrthoDB" id="6277625at2759"/>
<accession>A0A0K2UFF6</accession>
<dbReference type="EMBL" id="HACA01019617">
    <property type="protein sequence ID" value="CDW36978.1"/>
    <property type="molecule type" value="Transcribed_RNA"/>
</dbReference>
<organism evidence="1">
    <name type="scientific">Lepeophtheirus salmonis</name>
    <name type="common">Salmon louse</name>
    <name type="synonym">Caligus salmonis</name>
    <dbReference type="NCBI Taxonomy" id="72036"/>
    <lineage>
        <taxon>Eukaryota</taxon>
        <taxon>Metazoa</taxon>
        <taxon>Ecdysozoa</taxon>
        <taxon>Arthropoda</taxon>
        <taxon>Crustacea</taxon>
        <taxon>Multicrustacea</taxon>
        <taxon>Hexanauplia</taxon>
        <taxon>Copepoda</taxon>
        <taxon>Siphonostomatoida</taxon>
        <taxon>Caligidae</taxon>
        <taxon>Lepeophtheirus</taxon>
    </lineage>
</organism>
<dbReference type="AlphaFoldDB" id="A0A0K2UFF6"/>
<evidence type="ECO:0000313" key="1">
    <source>
        <dbReference type="EMBL" id="CDW36978.1"/>
    </source>
</evidence>
<protein>
    <submittedName>
        <fullName evidence="1">Uncharacterized protein</fullName>
    </submittedName>
</protein>
<reference evidence="1" key="1">
    <citation type="submission" date="2014-05" db="EMBL/GenBank/DDBJ databases">
        <authorList>
            <person name="Chronopoulou M."/>
        </authorList>
    </citation>
    <scope>NUCLEOTIDE SEQUENCE</scope>
    <source>
        <tissue evidence="1">Whole organism</tissue>
    </source>
</reference>